<gene>
    <name evidence="2" type="ORF">Pcinc_013967</name>
</gene>
<feature type="signal peptide" evidence="1">
    <location>
        <begin position="1"/>
        <end position="17"/>
    </location>
</feature>
<evidence type="ECO:0000313" key="3">
    <source>
        <dbReference type="Proteomes" id="UP001286313"/>
    </source>
</evidence>
<organism evidence="2 3">
    <name type="scientific">Petrolisthes cinctipes</name>
    <name type="common">Flat porcelain crab</name>
    <dbReference type="NCBI Taxonomy" id="88211"/>
    <lineage>
        <taxon>Eukaryota</taxon>
        <taxon>Metazoa</taxon>
        <taxon>Ecdysozoa</taxon>
        <taxon>Arthropoda</taxon>
        <taxon>Crustacea</taxon>
        <taxon>Multicrustacea</taxon>
        <taxon>Malacostraca</taxon>
        <taxon>Eumalacostraca</taxon>
        <taxon>Eucarida</taxon>
        <taxon>Decapoda</taxon>
        <taxon>Pleocyemata</taxon>
        <taxon>Anomura</taxon>
        <taxon>Galatheoidea</taxon>
        <taxon>Porcellanidae</taxon>
        <taxon>Petrolisthes</taxon>
    </lineage>
</organism>
<dbReference type="Proteomes" id="UP001286313">
    <property type="component" value="Unassembled WGS sequence"/>
</dbReference>
<reference evidence="2" key="1">
    <citation type="submission" date="2023-10" db="EMBL/GenBank/DDBJ databases">
        <title>Genome assemblies of two species of porcelain crab, Petrolisthes cinctipes and Petrolisthes manimaculis (Anomura: Porcellanidae).</title>
        <authorList>
            <person name="Angst P."/>
        </authorList>
    </citation>
    <scope>NUCLEOTIDE SEQUENCE</scope>
    <source>
        <strain evidence="2">PB745_01</strain>
        <tissue evidence="2">Gill</tissue>
    </source>
</reference>
<accession>A0AAE1FXT5</accession>
<dbReference type="EMBL" id="JAWQEG010001200">
    <property type="protein sequence ID" value="KAK3881585.1"/>
    <property type="molecule type" value="Genomic_DNA"/>
</dbReference>
<sequence length="76" mass="8601">MVMMVVMVLALTPPVDAGIRTECPGYNQSSMVSQQPLEMNKIASSGKNNLIISRRREESVGWSCRLTMMIRRRTRS</sequence>
<keyword evidence="3" id="KW-1185">Reference proteome</keyword>
<evidence type="ECO:0000313" key="2">
    <source>
        <dbReference type="EMBL" id="KAK3881585.1"/>
    </source>
</evidence>
<keyword evidence="1" id="KW-0732">Signal</keyword>
<comment type="caution">
    <text evidence="2">The sequence shown here is derived from an EMBL/GenBank/DDBJ whole genome shotgun (WGS) entry which is preliminary data.</text>
</comment>
<proteinExistence type="predicted"/>
<name>A0AAE1FXT5_PETCI</name>
<dbReference type="AlphaFoldDB" id="A0AAE1FXT5"/>
<evidence type="ECO:0008006" key="4">
    <source>
        <dbReference type="Google" id="ProtNLM"/>
    </source>
</evidence>
<protein>
    <recommendedName>
        <fullName evidence="4">Secreted protein</fullName>
    </recommendedName>
</protein>
<evidence type="ECO:0000256" key="1">
    <source>
        <dbReference type="SAM" id="SignalP"/>
    </source>
</evidence>
<feature type="chain" id="PRO_5042213311" description="Secreted protein" evidence="1">
    <location>
        <begin position="18"/>
        <end position="76"/>
    </location>
</feature>